<protein>
    <recommendedName>
        <fullName evidence="2 16">DNA-binding transcriptional regulator NtrC</fullName>
    </recommendedName>
    <alternativeName>
        <fullName evidence="16">Nitrogen regulation protein NR(I)</fullName>
    </alternativeName>
</protein>
<dbReference type="InterPro" id="IPR001789">
    <property type="entry name" value="Sig_transdc_resp-reg_receiver"/>
</dbReference>
<dbReference type="EMBL" id="CP115174">
    <property type="protein sequence ID" value="WBO24244.1"/>
    <property type="molecule type" value="Genomic_DNA"/>
</dbReference>
<dbReference type="PANTHER" id="PTHR32071:SF95">
    <property type="entry name" value="DNA-BINDING TRANSCRIPTIONAL REGULATOR NTRC"/>
    <property type="match status" value="1"/>
</dbReference>
<feature type="domain" description="Sigma-54 factor interaction" evidence="17">
    <location>
        <begin position="141"/>
        <end position="369"/>
    </location>
</feature>
<comment type="subcellular location">
    <subcellularLocation>
        <location evidence="1 16">Cytoplasm</location>
    </subcellularLocation>
</comment>
<keyword evidence="6 16" id="KW-0547">Nucleotide-binding</keyword>
<keyword evidence="7 16" id="KW-0067">ATP-binding</keyword>
<keyword evidence="8 16" id="KW-0902">Two-component regulatory system</keyword>
<keyword evidence="9 16" id="KW-0805">Transcription regulation</keyword>
<sequence length="482" mass="52220">MTAMLSGRILVVDDDSAIRTVVREALRRGGHVVEAVGSIADMRRSLGSFGPDVLVTDVMLPDGDGLDIVPEILGLYPDLPVIVLSARNTLATAVRATEQGAFDYLPKPFDLEELGRAVTGALAGRVTANDEEVGETHDLPLIGRSPAMQAVYRTIARVVANDLTVLILGESGTGKELVARAIHDLGPRGPRPFVPVNMAAIPRELIESELFGHERGAFTGAAQRTAGRFEQAAGGTLFLDEIGDMPLEAQTRLLRVLQEGEFTTVGGARHIRVDVRVIAATNKEIERLVAEGGFREDLYYRLNVVPVRLPALRQRIEDVGELARHFLDRAAADGLPRKTLDEAAVARLVRHPWPGNVRELENLMRRLAALVREERIGAATIDAQFGGHAAESASAIESDGGLAGSVELHLARYFAGFGRDLPPDGLYERLLAEIEPPLLRIAMAAAKGNQIRAARLLGINRNTLRKKLTERHIDPAASRRNG</sequence>
<dbReference type="PROSITE" id="PS00688">
    <property type="entry name" value="SIGMA54_INTERACT_3"/>
    <property type="match status" value="1"/>
</dbReference>
<dbReference type="InterPro" id="IPR027417">
    <property type="entry name" value="P-loop_NTPase"/>
</dbReference>
<keyword evidence="11 16" id="KW-0010">Activator</keyword>
<evidence type="ECO:0000259" key="18">
    <source>
        <dbReference type="PROSITE" id="PS50110"/>
    </source>
</evidence>
<evidence type="ECO:0000256" key="2">
    <source>
        <dbReference type="ARBA" id="ARBA00019059"/>
    </source>
</evidence>
<dbReference type="Proteomes" id="UP001210865">
    <property type="component" value="Chromosome"/>
</dbReference>
<evidence type="ECO:0000256" key="1">
    <source>
        <dbReference type="ARBA" id="ARBA00004496"/>
    </source>
</evidence>
<dbReference type="Gene3D" id="1.10.10.60">
    <property type="entry name" value="Homeodomain-like"/>
    <property type="match status" value="1"/>
</dbReference>
<comment type="function">
    <text evidence="14 16">Member of the two-component regulatory system NtrB/NtrC, which controls expression of the nitrogen-regulated (ntr) genes in response to nitrogen limitation. Phosphorylated NtrC binds directly to DNA and stimulates the formation of open promoter-sigma54-RNA polymerase complexes.</text>
</comment>
<dbReference type="InterPro" id="IPR010114">
    <property type="entry name" value="Transcript_reg_NtrC"/>
</dbReference>
<keyword evidence="3 16" id="KW-0963">Cytoplasm</keyword>
<dbReference type="InterPro" id="IPR002078">
    <property type="entry name" value="Sigma_54_int"/>
</dbReference>
<evidence type="ECO:0000256" key="4">
    <source>
        <dbReference type="ARBA" id="ARBA00022491"/>
    </source>
</evidence>
<dbReference type="InterPro" id="IPR002197">
    <property type="entry name" value="HTH_Fis"/>
</dbReference>
<dbReference type="InterPro" id="IPR025943">
    <property type="entry name" value="Sigma_54_int_dom_ATP-bd_2"/>
</dbReference>
<dbReference type="Gene3D" id="3.40.50.2300">
    <property type="match status" value="1"/>
</dbReference>
<dbReference type="NCBIfam" id="TIGR01818">
    <property type="entry name" value="ntrC"/>
    <property type="match status" value="1"/>
</dbReference>
<dbReference type="PROSITE" id="PS50110">
    <property type="entry name" value="RESPONSE_REGULATORY"/>
    <property type="match status" value="1"/>
</dbReference>
<gene>
    <name evidence="16 19" type="primary">ntrC</name>
    <name evidence="19" type="ORF">PBT88_09125</name>
</gene>
<keyword evidence="5 15" id="KW-0597">Phosphoprotein</keyword>
<evidence type="ECO:0000256" key="10">
    <source>
        <dbReference type="ARBA" id="ARBA00023125"/>
    </source>
</evidence>
<evidence type="ECO:0000256" key="5">
    <source>
        <dbReference type="ARBA" id="ARBA00022553"/>
    </source>
</evidence>
<dbReference type="InterPro" id="IPR025944">
    <property type="entry name" value="Sigma_54_int_dom_CS"/>
</dbReference>
<evidence type="ECO:0000256" key="15">
    <source>
        <dbReference type="PROSITE-ProRule" id="PRU00169"/>
    </source>
</evidence>
<dbReference type="Pfam" id="PF25601">
    <property type="entry name" value="AAA_lid_14"/>
    <property type="match status" value="1"/>
</dbReference>
<evidence type="ECO:0000256" key="14">
    <source>
        <dbReference type="ARBA" id="ARBA00043886"/>
    </source>
</evidence>
<dbReference type="Pfam" id="PF00158">
    <property type="entry name" value="Sigma54_activat"/>
    <property type="match status" value="1"/>
</dbReference>
<proteinExistence type="predicted"/>
<dbReference type="CDD" id="cd00009">
    <property type="entry name" value="AAA"/>
    <property type="match status" value="1"/>
</dbReference>
<evidence type="ECO:0000256" key="9">
    <source>
        <dbReference type="ARBA" id="ARBA00023015"/>
    </source>
</evidence>
<evidence type="ECO:0000256" key="6">
    <source>
        <dbReference type="ARBA" id="ARBA00022741"/>
    </source>
</evidence>
<reference evidence="19 20" key="1">
    <citation type="submission" date="2022-12" db="EMBL/GenBank/DDBJ databases">
        <title>Sphingomonas abieness sp. nov., an endophytic bacterium isolated from Abies koreana.</title>
        <authorList>
            <person name="Jiang L."/>
            <person name="Lee J."/>
        </authorList>
    </citation>
    <scope>NUCLEOTIDE SEQUENCE [LARGE SCALE GENOMIC DNA]</scope>
    <source>
        <strain evidence="20">PAMB 00755</strain>
    </source>
</reference>
<evidence type="ECO:0000256" key="8">
    <source>
        <dbReference type="ARBA" id="ARBA00023012"/>
    </source>
</evidence>
<dbReference type="InterPro" id="IPR011006">
    <property type="entry name" value="CheY-like_superfamily"/>
</dbReference>
<keyword evidence="13 16" id="KW-0535">Nitrogen fixation</keyword>
<evidence type="ECO:0000256" key="16">
    <source>
        <dbReference type="RuleBase" id="RU365013"/>
    </source>
</evidence>
<dbReference type="Pfam" id="PF00072">
    <property type="entry name" value="Response_reg"/>
    <property type="match status" value="1"/>
</dbReference>
<name>A0ABY7NRT2_9SPHN</name>
<dbReference type="InterPro" id="IPR003593">
    <property type="entry name" value="AAA+_ATPase"/>
</dbReference>
<dbReference type="SUPFAM" id="SSF52540">
    <property type="entry name" value="P-loop containing nucleoside triphosphate hydrolases"/>
    <property type="match status" value="1"/>
</dbReference>
<feature type="domain" description="Response regulatory" evidence="18">
    <location>
        <begin position="8"/>
        <end position="122"/>
    </location>
</feature>
<dbReference type="Gene3D" id="1.10.8.60">
    <property type="match status" value="1"/>
</dbReference>
<dbReference type="PANTHER" id="PTHR32071">
    <property type="entry name" value="TRANSCRIPTIONAL REGULATORY PROTEIN"/>
    <property type="match status" value="1"/>
</dbReference>
<evidence type="ECO:0000259" key="17">
    <source>
        <dbReference type="PROSITE" id="PS50045"/>
    </source>
</evidence>
<dbReference type="InterPro" id="IPR025662">
    <property type="entry name" value="Sigma_54_int_dom_ATP-bd_1"/>
</dbReference>
<evidence type="ECO:0000256" key="12">
    <source>
        <dbReference type="ARBA" id="ARBA00023163"/>
    </source>
</evidence>
<evidence type="ECO:0000256" key="3">
    <source>
        <dbReference type="ARBA" id="ARBA00022490"/>
    </source>
</evidence>
<evidence type="ECO:0000256" key="11">
    <source>
        <dbReference type="ARBA" id="ARBA00023159"/>
    </source>
</evidence>
<dbReference type="SUPFAM" id="SSF46689">
    <property type="entry name" value="Homeodomain-like"/>
    <property type="match status" value="1"/>
</dbReference>
<dbReference type="SMART" id="SM00448">
    <property type="entry name" value="REC"/>
    <property type="match status" value="1"/>
</dbReference>
<dbReference type="PRINTS" id="PR01590">
    <property type="entry name" value="HTHFIS"/>
</dbReference>
<evidence type="ECO:0000313" key="19">
    <source>
        <dbReference type="EMBL" id="WBO24244.1"/>
    </source>
</evidence>
<accession>A0ABY7NRT2</accession>
<dbReference type="PROSITE" id="PS50045">
    <property type="entry name" value="SIGMA54_INTERACT_4"/>
    <property type="match status" value="1"/>
</dbReference>
<evidence type="ECO:0000256" key="13">
    <source>
        <dbReference type="ARBA" id="ARBA00023231"/>
    </source>
</evidence>
<dbReference type="PROSITE" id="PS00675">
    <property type="entry name" value="SIGMA54_INTERACT_1"/>
    <property type="match status" value="1"/>
</dbReference>
<keyword evidence="10 16" id="KW-0238">DNA-binding</keyword>
<dbReference type="Gene3D" id="3.40.50.300">
    <property type="entry name" value="P-loop containing nucleotide triphosphate hydrolases"/>
    <property type="match status" value="1"/>
</dbReference>
<dbReference type="PROSITE" id="PS00676">
    <property type="entry name" value="SIGMA54_INTERACT_2"/>
    <property type="match status" value="1"/>
</dbReference>
<dbReference type="InterPro" id="IPR058031">
    <property type="entry name" value="AAA_lid_NorR"/>
</dbReference>
<keyword evidence="12 16" id="KW-0804">Transcription</keyword>
<dbReference type="SUPFAM" id="SSF52172">
    <property type="entry name" value="CheY-like"/>
    <property type="match status" value="1"/>
</dbReference>
<dbReference type="Pfam" id="PF02954">
    <property type="entry name" value="HTH_8"/>
    <property type="match status" value="1"/>
</dbReference>
<evidence type="ECO:0000313" key="20">
    <source>
        <dbReference type="Proteomes" id="UP001210865"/>
    </source>
</evidence>
<dbReference type="InterPro" id="IPR009057">
    <property type="entry name" value="Homeodomain-like_sf"/>
</dbReference>
<feature type="modified residue" description="4-aspartylphosphate" evidence="15">
    <location>
        <position position="57"/>
    </location>
</feature>
<evidence type="ECO:0000256" key="7">
    <source>
        <dbReference type="ARBA" id="ARBA00022840"/>
    </source>
</evidence>
<organism evidence="19 20">
    <name type="scientific">Sphingomonas abietis</name>
    <dbReference type="NCBI Taxonomy" id="3012344"/>
    <lineage>
        <taxon>Bacteria</taxon>
        <taxon>Pseudomonadati</taxon>
        <taxon>Pseudomonadota</taxon>
        <taxon>Alphaproteobacteria</taxon>
        <taxon>Sphingomonadales</taxon>
        <taxon>Sphingomonadaceae</taxon>
        <taxon>Sphingomonas</taxon>
    </lineage>
</organism>
<keyword evidence="4 16" id="KW-0678">Repressor</keyword>
<dbReference type="SMART" id="SM00382">
    <property type="entry name" value="AAA"/>
    <property type="match status" value="1"/>
</dbReference>
<keyword evidence="20" id="KW-1185">Reference proteome</keyword>